<evidence type="ECO:0000313" key="3">
    <source>
        <dbReference type="EMBL" id="MBP2063414.1"/>
    </source>
</evidence>
<dbReference type="EMBL" id="LK022848">
    <property type="protein sequence ID" value="CDR01534.1"/>
    <property type="molecule type" value="Genomic_DNA"/>
</dbReference>
<organism evidence="2">
    <name type="scientific">Streptomyces iranensis</name>
    <dbReference type="NCBI Taxonomy" id="576784"/>
    <lineage>
        <taxon>Bacteria</taxon>
        <taxon>Bacillati</taxon>
        <taxon>Actinomycetota</taxon>
        <taxon>Actinomycetes</taxon>
        <taxon>Kitasatosporales</taxon>
        <taxon>Streptomycetaceae</taxon>
        <taxon>Streptomyces</taxon>
        <taxon>Streptomyces violaceusniger group</taxon>
    </lineage>
</organism>
<dbReference type="PANTHER" id="PTHR37947">
    <property type="entry name" value="BLL2462 PROTEIN"/>
    <property type="match status" value="1"/>
</dbReference>
<feature type="domain" description="Putative glutamine amidotransferase" evidence="1">
    <location>
        <begin position="3"/>
        <end position="247"/>
    </location>
</feature>
<dbReference type="Gene3D" id="3.40.50.880">
    <property type="match status" value="1"/>
</dbReference>
<dbReference type="EMBL" id="JAGGLR010000011">
    <property type="protein sequence ID" value="MBP2063414.1"/>
    <property type="molecule type" value="Genomic_DNA"/>
</dbReference>
<proteinExistence type="predicted"/>
<dbReference type="SUPFAM" id="SSF52317">
    <property type="entry name" value="Class I glutamine amidotransferase-like"/>
    <property type="match status" value="1"/>
</dbReference>
<dbReference type="InterPro" id="IPR029062">
    <property type="entry name" value="Class_I_gatase-like"/>
</dbReference>
<dbReference type="InterPro" id="IPR010768">
    <property type="entry name" value="GATase1-like"/>
</dbReference>
<dbReference type="PANTHER" id="PTHR37947:SF1">
    <property type="entry name" value="BLL2462 PROTEIN"/>
    <property type="match status" value="1"/>
</dbReference>
<keyword evidence="4" id="KW-1185">Reference proteome</keyword>
<name>A0A060ZIS3_9ACTN</name>
<dbReference type="HOGENOM" id="CLU_074816_0_0_11"/>
<reference evidence="3 4" key="2">
    <citation type="submission" date="2021-03" db="EMBL/GenBank/DDBJ databases">
        <title>Genomic Encyclopedia of Type Strains, Phase IV (KMG-IV): sequencing the most valuable type-strain genomes for metagenomic binning, comparative biology and taxonomic classification.</title>
        <authorList>
            <person name="Goeker M."/>
        </authorList>
    </citation>
    <scope>NUCLEOTIDE SEQUENCE [LARGE SCALE GENOMIC DNA]</scope>
    <source>
        <strain evidence="3 4">DSM 41954</strain>
    </source>
</reference>
<dbReference type="Pfam" id="PF07090">
    <property type="entry name" value="GATase1_like"/>
    <property type="match status" value="1"/>
</dbReference>
<reference evidence="2" key="1">
    <citation type="submission" date="2014-05" db="EMBL/GenBank/DDBJ databases">
        <authorList>
            <person name="Horn Fabian"/>
        </authorList>
    </citation>
    <scope>NUCLEOTIDE SEQUENCE</scope>
</reference>
<dbReference type="CDD" id="cd03143">
    <property type="entry name" value="A4_beta-galactosidase_middle_domain"/>
    <property type="match status" value="1"/>
</dbReference>
<evidence type="ECO:0000313" key="2">
    <source>
        <dbReference type="EMBL" id="CDR01534.1"/>
    </source>
</evidence>
<dbReference type="Proteomes" id="UP000756710">
    <property type="component" value="Unassembled WGS sequence"/>
</dbReference>
<gene>
    <name evidence="3" type="ORF">J2Z30_004435</name>
    <name evidence="2" type="ORF">SIRAN388</name>
</gene>
<evidence type="ECO:0000259" key="1">
    <source>
        <dbReference type="Pfam" id="PF07090"/>
    </source>
</evidence>
<accession>A0A060ZIS3</accession>
<dbReference type="GeneID" id="32468806"/>
<dbReference type="AlphaFoldDB" id="A0A060ZIS3"/>
<protein>
    <submittedName>
        <fullName evidence="3">Membrane protein</fullName>
    </submittedName>
</protein>
<sequence>MSRVLIAGESWISQSTHIKGVDSFTTSTYVTGVEPLRRALEGRGHEVTHLPAHLVPGQFPGDAEALAGYDVVILSDIGANSLQLSPEVFERGTPGADRIDALRGWVGDGGGLLMVGGYLSFTGFEGKAAYRNTALHEVLPVELLPEDDRVELPAGGRPSAVGTGHPALGGVTGEWPPLLGYNRVRPRPGADVLATLGGDPLVAVAEYGAGRSAVFTSDCSPHWAPAAFCEQWDGYARVFGGLVEWLSR</sequence>
<evidence type="ECO:0000313" key="4">
    <source>
        <dbReference type="Proteomes" id="UP000756710"/>
    </source>
</evidence>
<dbReference type="RefSeq" id="WP_044566648.1">
    <property type="nucleotide sequence ID" value="NZ_BAABDR010000078.1"/>
</dbReference>